<dbReference type="EMBL" id="GBRH01225772">
    <property type="protein sequence ID" value="JAD72123.1"/>
    <property type="molecule type" value="Transcribed_RNA"/>
</dbReference>
<reference evidence="2" key="1">
    <citation type="submission" date="2014-09" db="EMBL/GenBank/DDBJ databases">
        <authorList>
            <person name="Magalhaes I.L.F."/>
            <person name="Oliveira U."/>
            <person name="Santos F.R."/>
            <person name="Vidigal T.H.D.A."/>
            <person name="Brescovit A.D."/>
            <person name="Santos A.J."/>
        </authorList>
    </citation>
    <scope>NUCLEOTIDE SEQUENCE</scope>
    <source>
        <tissue evidence="2">Shoot tissue taken approximately 20 cm above the soil surface</tissue>
    </source>
</reference>
<organism evidence="2">
    <name type="scientific">Arundo donax</name>
    <name type="common">Giant reed</name>
    <name type="synonym">Donax arundinaceus</name>
    <dbReference type="NCBI Taxonomy" id="35708"/>
    <lineage>
        <taxon>Eukaryota</taxon>
        <taxon>Viridiplantae</taxon>
        <taxon>Streptophyta</taxon>
        <taxon>Embryophyta</taxon>
        <taxon>Tracheophyta</taxon>
        <taxon>Spermatophyta</taxon>
        <taxon>Magnoliopsida</taxon>
        <taxon>Liliopsida</taxon>
        <taxon>Poales</taxon>
        <taxon>Poaceae</taxon>
        <taxon>PACMAD clade</taxon>
        <taxon>Arundinoideae</taxon>
        <taxon>Arundineae</taxon>
        <taxon>Arundo</taxon>
    </lineage>
</organism>
<feature type="region of interest" description="Disordered" evidence="1">
    <location>
        <begin position="1"/>
        <end position="21"/>
    </location>
</feature>
<name>A0A0A9CCH5_ARUDO</name>
<accession>A0A0A9CCH5</accession>
<evidence type="ECO:0000256" key="1">
    <source>
        <dbReference type="SAM" id="MobiDB-lite"/>
    </source>
</evidence>
<reference evidence="2" key="2">
    <citation type="journal article" date="2015" name="Data Brief">
        <title>Shoot transcriptome of the giant reed, Arundo donax.</title>
        <authorList>
            <person name="Barrero R.A."/>
            <person name="Guerrero F.D."/>
            <person name="Moolhuijzen P."/>
            <person name="Goolsby J.A."/>
            <person name="Tidwell J."/>
            <person name="Bellgard S.E."/>
            <person name="Bellgard M.I."/>
        </authorList>
    </citation>
    <scope>NUCLEOTIDE SEQUENCE</scope>
    <source>
        <tissue evidence="2">Shoot tissue taken approximately 20 cm above the soil surface</tissue>
    </source>
</reference>
<proteinExistence type="predicted"/>
<sequence length="21" mass="2191">MSTSCTELEEGASLSTSCLEL</sequence>
<protein>
    <submittedName>
        <fullName evidence="2">Uncharacterized protein</fullName>
    </submittedName>
</protein>
<dbReference type="AlphaFoldDB" id="A0A0A9CCH5"/>
<evidence type="ECO:0000313" key="2">
    <source>
        <dbReference type="EMBL" id="JAD72123.1"/>
    </source>
</evidence>